<organism evidence="1 2">
    <name type="scientific">Rhizopogon vesiculosus</name>
    <dbReference type="NCBI Taxonomy" id="180088"/>
    <lineage>
        <taxon>Eukaryota</taxon>
        <taxon>Fungi</taxon>
        <taxon>Dikarya</taxon>
        <taxon>Basidiomycota</taxon>
        <taxon>Agaricomycotina</taxon>
        <taxon>Agaricomycetes</taxon>
        <taxon>Agaricomycetidae</taxon>
        <taxon>Boletales</taxon>
        <taxon>Suillineae</taxon>
        <taxon>Rhizopogonaceae</taxon>
        <taxon>Rhizopogon</taxon>
    </lineage>
</organism>
<accession>A0A1J8QEH9</accession>
<dbReference type="EMBL" id="LVVM01004829">
    <property type="protein sequence ID" value="OJA12009.1"/>
    <property type="molecule type" value="Genomic_DNA"/>
</dbReference>
<comment type="caution">
    <text evidence="1">The sequence shown here is derived from an EMBL/GenBank/DDBJ whole genome shotgun (WGS) entry which is preliminary data.</text>
</comment>
<evidence type="ECO:0000313" key="2">
    <source>
        <dbReference type="Proteomes" id="UP000183567"/>
    </source>
</evidence>
<dbReference type="Proteomes" id="UP000183567">
    <property type="component" value="Unassembled WGS sequence"/>
</dbReference>
<dbReference type="AlphaFoldDB" id="A0A1J8QEH9"/>
<sequence length="219" mass="24293">MTYQQLFVTSLRILQEPSMVTLIYLIGHEDADSLTEDLGSLSVSAQKLYEGLRFADTGESLWHKVVELGPNLRLSTEGLFQHAMEHYPSEKITEFKASAESIANTTTTLHQVVFEAAKQRGIPIDSMKEELAHSFHAAFEELKVQFPAPDEAPGHDSRTTMSSAVLDRIEEGFIQFAIKHGVSGEILKSHFSSLKFHVQLIVVIIGTSPVFYGSADNLT</sequence>
<proteinExistence type="predicted"/>
<reference evidence="1 2" key="1">
    <citation type="submission" date="2016-03" db="EMBL/GenBank/DDBJ databases">
        <title>Comparative genomics of the ectomycorrhizal sister species Rhizopogon vinicolor and Rhizopogon vesiculosus (Basidiomycota: Boletales) reveals a divergence of the mating type B locus.</title>
        <authorList>
            <person name="Mujic A.B."/>
            <person name="Kuo A."/>
            <person name="Tritt A."/>
            <person name="Lipzen A."/>
            <person name="Chen C."/>
            <person name="Johnson J."/>
            <person name="Sharma A."/>
            <person name="Barry K."/>
            <person name="Grigoriev I.V."/>
            <person name="Spatafora J.W."/>
        </authorList>
    </citation>
    <scope>NUCLEOTIDE SEQUENCE [LARGE SCALE GENOMIC DNA]</scope>
    <source>
        <strain evidence="1 2">AM-OR11-056</strain>
    </source>
</reference>
<evidence type="ECO:0000313" key="1">
    <source>
        <dbReference type="EMBL" id="OJA12009.1"/>
    </source>
</evidence>
<name>A0A1J8QEH9_9AGAM</name>
<dbReference type="OrthoDB" id="440424at2759"/>
<protein>
    <submittedName>
        <fullName evidence="1">Uncharacterized protein</fullName>
    </submittedName>
</protein>
<gene>
    <name evidence="1" type="ORF">AZE42_10135</name>
</gene>
<keyword evidence="2" id="KW-1185">Reference proteome</keyword>